<dbReference type="PANTHER" id="PTHR30561">
    <property type="entry name" value="SMR FAMILY PROTON-DEPENDENT DRUG EFFLUX TRANSPORTER SUGE"/>
    <property type="match status" value="1"/>
</dbReference>
<evidence type="ECO:0000256" key="5">
    <source>
        <dbReference type="ARBA" id="ARBA00022989"/>
    </source>
</evidence>
<dbReference type="Pfam" id="PF00893">
    <property type="entry name" value="Multi_Drug_Res"/>
    <property type="match status" value="1"/>
</dbReference>
<comment type="similarity">
    <text evidence="7">Belongs to the drug/metabolite transporter (DMT) superfamily. Small multidrug resistance (SMR) (TC 2.A.7.1) family.</text>
</comment>
<dbReference type="InterPro" id="IPR045324">
    <property type="entry name" value="Small_multidrug_res"/>
</dbReference>
<dbReference type="InterPro" id="IPR037185">
    <property type="entry name" value="EmrE-like"/>
</dbReference>
<evidence type="ECO:0000256" key="2">
    <source>
        <dbReference type="ARBA" id="ARBA00022448"/>
    </source>
</evidence>
<evidence type="ECO:0000313" key="10">
    <source>
        <dbReference type="Proteomes" id="UP001596074"/>
    </source>
</evidence>
<dbReference type="EMBL" id="JBHSON010000050">
    <property type="protein sequence ID" value="MFC5750128.1"/>
    <property type="molecule type" value="Genomic_DNA"/>
</dbReference>
<feature type="transmembrane region" description="Helical" evidence="8">
    <location>
        <begin position="29"/>
        <end position="50"/>
    </location>
</feature>
<dbReference type="PANTHER" id="PTHR30561:SF1">
    <property type="entry name" value="MULTIDRUG TRANSPORTER EMRE"/>
    <property type="match status" value="1"/>
</dbReference>
<comment type="subcellular location">
    <subcellularLocation>
        <location evidence="1 7">Cell membrane</location>
        <topology evidence="1 7">Multi-pass membrane protein</topology>
    </subcellularLocation>
</comment>
<gene>
    <name evidence="9" type="ORF">ACFPZN_31260</name>
</gene>
<evidence type="ECO:0000256" key="1">
    <source>
        <dbReference type="ARBA" id="ARBA00004651"/>
    </source>
</evidence>
<evidence type="ECO:0000256" key="8">
    <source>
        <dbReference type="SAM" id="Phobius"/>
    </source>
</evidence>
<keyword evidence="6 8" id="KW-0472">Membrane</keyword>
<protein>
    <submittedName>
        <fullName evidence="9">DMT family transporter</fullName>
    </submittedName>
</protein>
<dbReference type="RefSeq" id="WP_378285859.1">
    <property type="nucleotide sequence ID" value="NZ_JBHSON010000050.1"/>
</dbReference>
<evidence type="ECO:0000313" key="9">
    <source>
        <dbReference type="EMBL" id="MFC5750128.1"/>
    </source>
</evidence>
<dbReference type="Proteomes" id="UP001596074">
    <property type="component" value="Unassembled WGS sequence"/>
</dbReference>
<evidence type="ECO:0000256" key="4">
    <source>
        <dbReference type="ARBA" id="ARBA00022692"/>
    </source>
</evidence>
<organism evidence="9 10">
    <name type="scientific">Actinomadura rugatobispora</name>
    <dbReference type="NCBI Taxonomy" id="1994"/>
    <lineage>
        <taxon>Bacteria</taxon>
        <taxon>Bacillati</taxon>
        <taxon>Actinomycetota</taxon>
        <taxon>Actinomycetes</taxon>
        <taxon>Streptosporangiales</taxon>
        <taxon>Thermomonosporaceae</taxon>
        <taxon>Actinomadura</taxon>
    </lineage>
</organism>
<keyword evidence="4 7" id="KW-0812">Transmembrane</keyword>
<keyword evidence="3" id="KW-1003">Cell membrane</keyword>
<evidence type="ECO:0000256" key="6">
    <source>
        <dbReference type="ARBA" id="ARBA00023136"/>
    </source>
</evidence>
<reference evidence="10" key="1">
    <citation type="journal article" date="2019" name="Int. J. Syst. Evol. Microbiol.">
        <title>The Global Catalogue of Microorganisms (GCM) 10K type strain sequencing project: providing services to taxonomists for standard genome sequencing and annotation.</title>
        <authorList>
            <consortium name="The Broad Institute Genomics Platform"/>
            <consortium name="The Broad Institute Genome Sequencing Center for Infectious Disease"/>
            <person name="Wu L."/>
            <person name="Ma J."/>
        </authorList>
    </citation>
    <scope>NUCLEOTIDE SEQUENCE [LARGE SCALE GENOMIC DNA]</scope>
    <source>
        <strain evidence="10">KCTC 42087</strain>
    </source>
</reference>
<dbReference type="InterPro" id="IPR000390">
    <property type="entry name" value="Small_drug/metabolite_transptr"/>
</dbReference>
<keyword evidence="2" id="KW-0813">Transport</keyword>
<comment type="caution">
    <text evidence="9">The sequence shown here is derived from an EMBL/GenBank/DDBJ whole genome shotgun (WGS) entry which is preliminary data.</text>
</comment>
<dbReference type="SUPFAM" id="SSF103481">
    <property type="entry name" value="Multidrug resistance efflux transporter EmrE"/>
    <property type="match status" value="1"/>
</dbReference>
<name>A0ABW1A971_9ACTN</name>
<sequence>MGWLYLAIAVAGDAAGTYALKRSQGLRRPWFGVAAVGAYGLALWTFAVALRTIPTSVADASFAAVGTLAVALTGVLFLDERANARKIAGMTCIVVGVVALRLGTGAA</sequence>
<evidence type="ECO:0000256" key="3">
    <source>
        <dbReference type="ARBA" id="ARBA00022475"/>
    </source>
</evidence>
<dbReference type="Gene3D" id="1.10.3730.20">
    <property type="match status" value="1"/>
</dbReference>
<evidence type="ECO:0000256" key="7">
    <source>
        <dbReference type="RuleBase" id="RU003942"/>
    </source>
</evidence>
<accession>A0ABW1A971</accession>
<proteinExistence type="inferred from homology"/>
<keyword evidence="10" id="KW-1185">Reference proteome</keyword>
<keyword evidence="5 8" id="KW-1133">Transmembrane helix</keyword>
<feature type="transmembrane region" description="Helical" evidence="8">
    <location>
        <begin position="57"/>
        <end position="78"/>
    </location>
</feature>